<evidence type="ECO:0000256" key="7">
    <source>
        <dbReference type="ARBA" id="ARBA00022490"/>
    </source>
</evidence>
<dbReference type="GO" id="GO:0047522">
    <property type="term" value="F:15-oxoprostaglandin 13-reductase [NAD(P)+] activity"/>
    <property type="evidence" value="ECO:0007669"/>
    <property type="project" value="UniProtKB-EC"/>
</dbReference>
<evidence type="ECO:0000313" key="37">
    <source>
        <dbReference type="Proteomes" id="UP001151699"/>
    </source>
</evidence>
<evidence type="ECO:0000256" key="17">
    <source>
        <dbReference type="ARBA" id="ARBA00032255"/>
    </source>
</evidence>
<dbReference type="SMART" id="SM00829">
    <property type="entry name" value="PKS_ER"/>
    <property type="match status" value="1"/>
</dbReference>
<evidence type="ECO:0000256" key="8">
    <source>
        <dbReference type="ARBA" id="ARBA00022501"/>
    </source>
</evidence>
<evidence type="ECO:0000256" key="24">
    <source>
        <dbReference type="ARBA" id="ARBA00047878"/>
    </source>
</evidence>
<evidence type="ECO:0000256" key="31">
    <source>
        <dbReference type="ARBA" id="ARBA00049068"/>
    </source>
</evidence>
<evidence type="ECO:0000256" key="32">
    <source>
        <dbReference type="ARBA" id="ARBA00049070"/>
    </source>
</evidence>
<comment type="similarity">
    <text evidence="2">Belongs to the NADP-dependent oxidoreductase L4BD family.</text>
</comment>
<evidence type="ECO:0000256" key="19">
    <source>
        <dbReference type="ARBA" id="ARBA00033119"/>
    </source>
</evidence>
<comment type="catalytic activity">
    <reaction evidence="29">
        <text>20-hydroxy-leukotriene B4 + NADP(+) = 12-oxo-20-hydroxy-leukotriene B4 + NADPH + H(+)</text>
        <dbReference type="Rhea" id="RHEA:51208"/>
        <dbReference type="ChEBI" id="CHEBI:15378"/>
        <dbReference type="ChEBI" id="CHEBI:57460"/>
        <dbReference type="ChEBI" id="CHEBI:57783"/>
        <dbReference type="ChEBI" id="CHEBI:58349"/>
        <dbReference type="ChEBI" id="CHEBI:133346"/>
    </reaction>
    <physiologicalReaction direction="left-to-right" evidence="29">
        <dbReference type="Rhea" id="RHEA:51209"/>
    </physiologicalReaction>
</comment>
<dbReference type="AlphaFoldDB" id="A0A9Q0N1I0"/>
<comment type="catalytic activity">
    <reaction evidence="20">
        <text>octanal + NADP(+) = (2E)-octenal + NADPH + H(+)</text>
        <dbReference type="Rhea" id="RHEA:50780"/>
        <dbReference type="ChEBI" id="CHEBI:15378"/>
        <dbReference type="ChEBI" id="CHEBI:17935"/>
        <dbReference type="ChEBI" id="CHEBI:57783"/>
        <dbReference type="ChEBI" id="CHEBI:58349"/>
        <dbReference type="ChEBI" id="CHEBI:61748"/>
    </reaction>
    <physiologicalReaction direction="right-to-left" evidence="20">
        <dbReference type="Rhea" id="RHEA:50782"/>
    </physiologicalReaction>
</comment>
<comment type="catalytic activity">
    <reaction evidence="30">
        <text>6-trans-leukotriene B4 + NADP(+) = 12-oxo-(5S)-hydroxy-(6E,8E,10E,14Z)-eicosatetraenoate + NADPH + H(+)</text>
        <dbReference type="Rhea" id="RHEA:51204"/>
        <dbReference type="ChEBI" id="CHEBI:15378"/>
        <dbReference type="ChEBI" id="CHEBI:57783"/>
        <dbReference type="ChEBI" id="CHEBI:58349"/>
        <dbReference type="ChEBI" id="CHEBI:90723"/>
        <dbReference type="ChEBI" id="CHEBI:133974"/>
    </reaction>
    <physiologicalReaction direction="left-to-right" evidence="30">
        <dbReference type="Rhea" id="RHEA:51205"/>
    </physiologicalReaction>
</comment>
<accession>A0A9Q0N1I0</accession>
<evidence type="ECO:0000256" key="18">
    <source>
        <dbReference type="ARBA" id="ARBA00032297"/>
    </source>
</evidence>
<evidence type="ECO:0000256" key="10">
    <source>
        <dbReference type="ARBA" id="ARBA00022832"/>
    </source>
</evidence>
<keyword evidence="12" id="KW-0007">Acetylation</keyword>
<keyword evidence="9" id="KW-0597">Phosphoprotein</keyword>
<dbReference type="SUPFAM" id="SSF50129">
    <property type="entry name" value="GroES-like"/>
    <property type="match status" value="1"/>
</dbReference>
<comment type="subunit">
    <text evidence="3">Monomer or homodimer.</text>
</comment>
<comment type="catalytic activity">
    <reaction evidence="33">
        <text>an n-alkanal + NADP(+) = an alk-2-enal + NADPH + H(+)</text>
        <dbReference type="Rhea" id="RHEA:13737"/>
        <dbReference type="ChEBI" id="CHEBI:12834"/>
        <dbReference type="ChEBI" id="CHEBI:13757"/>
        <dbReference type="ChEBI" id="CHEBI:15378"/>
        <dbReference type="ChEBI" id="CHEBI:57783"/>
        <dbReference type="ChEBI" id="CHEBI:58349"/>
        <dbReference type="EC" id="1.3.1.74"/>
    </reaction>
    <physiologicalReaction direction="right-to-left" evidence="33">
        <dbReference type="Rhea" id="RHEA:13739"/>
    </physiologicalReaction>
</comment>
<evidence type="ECO:0000256" key="22">
    <source>
        <dbReference type="ARBA" id="ARBA00047742"/>
    </source>
</evidence>
<feature type="domain" description="Enoyl reductase (ER)" evidence="35">
    <location>
        <begin position="15"/>
        <end position="332"/>
    </location>
</feature>
<comment type="subcellular location">
    <subcellularLocation>
        <location evidence="1">Cytoplasm</location>
    </subcellularLocation>
</comment>
<dbReference type="InterPro" id="IPR020843">
    <property type="entry name" value="ER"/>
</dbReference>
<dbReference type="PANTHER" id="PTHR43205:SF7">
    <property type="entry name" value="PROSTAGLANDIN REDUCTASE 1"/>
    <property type="match status" value="1"/>
</dbReference>
<evidence type="ECO:0000256" key="12">
    <source>
        <dbReference type="ARBA" id="ARBA00022990"/>
    </source>
</evidence>
<dbReference type="InterPro" id="IPR045010">
    <property type="entry name" value="MDR_fam"/>
</dbReference>
<dbReference type="InterPro" id="IPR036291">
    <property type="entry name" value="NAD(P)-bd_dom_sf"/>
</dbReference>
<comment type="catalytic activity">
    <reaction evidence="34">
        <text>hexanal + NADP(+) = (E)-hex-2-enal + NADPH + H(+)</text>
        <dbReference type="Rhea" id="RHEA:50776"/>
        <dbReference type="ChEBI" id="CHEBI:15378"/>
        <dbReference type="ChEBI" id="CHEBI:28913"/>
        <dbReference type="ChEBI" id="CHEBI:57783"/>
        <dbReference type="ChEBI" id="CHEBI:58349"/>
        <dbReference type="ChEBI" id="CHEBI:88528"/>
    </reaction>
    <physiologicalReaction direction="right-to-left" evidence="34">
        <dbReference type="Rhea" id="RHEA:50778"/>
    </physiologicalReaction>
</comment>
<evidence type="ECO:0000256" key="21">
    <source>
        <dbReference type="ARBA" id="ARBA00047617"/>
    </source>
</evidence>
<feature type="non-terminal residue" evidence="36">
    <location>
        <position position="524"/>
    </location>
</feature>
<evidence type="ECO:0000256" key="29">
    <source>
        <dbReference type="ARBA" id="ARBA00048591"/>
    </source>
</evidence>
<evidence type="ECO:0000256" key="28">
    <source>
        <dbReference type="ARBA" id="ARBA00048387"/>
    </source>
</evidence>
<dbReference type="Gene3D" id="3.90.180.10">
    <property type="entry name" value="Medium-chain alcohol dehydrogenases, catalytic domain"/>
    <property type="match status" value="1"/>
</dbReference>
<comment type="caution">
    <text evidence="36">The sequence shown here is derived from an EMBL/GenBank/DDBJ whole genome shotgun (WGS) entry which is preliminary data.</text>
</comment>
<keyword evidence="13" id="KW-0560">Oxidoreductase</keyword>
<evidence type="ECO:0000256" key="13">
    <source>
        <dbReference type="ARBA" id="ARBA00023002"/>
    </source>
</evidence>
<comment type="catalytic activity">
    <reaction evidence="27">
        <text>13,14-dihydro-15-oxo-PGF2alpha + NADP(+) = 15-oxoprostaglandin F2alpha + NADPH + H(+)</text>
        <dbReference type="Rhea" id="RHEA:50588"/>
        <dbReference type="ChEBI" id="CHEBI:15378"/>
        <dbReference type="ChEBI" id="CHEBI:57783"/>
        <dbReference type="ChEBI" id="CHEBI:58349"/>
        <dbReference type="ChEBI" id="CHEBI:133374"/>
        <dbReference type="ChEBI" id="CHEBI:133409"/>
    </reaction>
    <physiologicalReaction direction="right-to-left" evidence="27">
        <dbReference type="Rhea" id="RHEA:50590"/>
    </physiologicalReaction>
</comment>
<evidence type="ECO:0000256" key="1">
    <source>
        <dbReference type="ARBA" id="ARBA00004496"/>
    </source>
</evidence>
<dbReference type="EC" id="1.3.1.74" evidence="5"/>
<dbReference type="Pfam" id="PF16884">
    <property type="entry name" value="ADH_N_2"/>
    <property type="match status" value="1"/>
</dbReference>
<dbReference type="CDD" id="cd08294">
    <property type="entry name" value="leukotriene_B4_DH_like"/>
    <property type="match status" value="1"/>
</dbReference>
<evidence type="ECO:0000256" key="27">
    <source>
        <dbReference type="ARBA" id="ARBA00048290"/>
    </source>
</evidence>
<reference evidence="36" key="1">
    <citation type="submission" date="2022-07" db="EMBL/GenBank/DDBJ databases">
        <authorList>
            <person name="Trinca V."/>
            <person name="Uliana J.V.C."/>
            <person name="Torres T.T."/>
            <person name="Ward R.J."/>
            <person name="Monesi N."/>
        </authorList>
    </citation>
    <scope>NUCLEOTIDE SEQUENCE</scope>
    <source>
        <strain evidence="36">HSMRA1968</strain>
        <tissue evidence="36">Whole embryos</tissue>
    </source>
</reference>
<evidence type="ECO:0000256" key="4">
    <source>
        <dbReference type="ARBA" id="ARBA00011981"/>
    </source>
</evidence>
<dbReference type="FunFam" id="3.40.50.720:FF:000121">
    <property type="entry name" value="Prostaglandin reductase 2"/>
    <property type="match status" value="1"/>
</dbReference>
<dbReference type="EC" id="1.3.1.48" evidence="4"/>
<evidence type="ECO:0000313" key="36">
    <source>
        <dbReference type="EMBL" id="KAJ6640884.1"/>
    </source>
</evidence>
<keyword evidence="14" id="KW-0443">Lipid metabolism</keyword>
<dbReference type="SUPFAM" id="SSF51735">
    <property type="entry name" value="NAD(P)-binding Rossmann-fold domains"/>
    <property type="match status" value="1"/>
</dbReference>
<evidence type="ECO:0000256" key="30">
    <source>
        <dbReference type="ARBA" id="ARBA00048953"/>
    </source>
</evidence>
<name>A0A9Q0N1I0_9DIPT</name>
<evidence type="ECO:0000256" key="26">
    <source>
        <dbReference type="ARBA" id="ARBA00048066"/>
    </source>
</evidence>
<sequence length="524" mass="58485">MVVAKKYIYVERFVGEPKLSDFKLVEEELPPLKENEVLAEALFLSVDPYMRAYVDRLQIGQVMIGGQVAKVLDSKHPNYKVGDNIFGQFGWRTHTVFNPSSDVFLLPPYVLPSFGDLPLSLGIGALGMPGNTAYFGFLEICEPKAGETVVVSGAAGAVGSLVGQIAKIKGCTVIGIAGSDDKCNWLKTELGFDHVINYKTEDIAKALRIAAPEGVDCYFDNVGGEMSSIVLQQMRLFGRISCCGSISCYNFDANERPKVPLVQPSMVFSQLKMEGFIVNRWNNRWMEGIRQMLKWIKEGQLKYNETTTDGFENIPTAFIEMLQGKNTGKAVIKRTHSAHSTVDFWLANNVLTTQNSIKGSISCSGYGKYCATGKRIGKGNEQSDLNSGKTKFNSLYCFIFRLLKKHVLNGSNKANYCPIFRLEFQCHHSCRVYQSPAKLCTAKLGSFAINSFRNNLANSRHRLITVDPYSIQNSFSYRKVVLKGKCIRYLKCHGSDCQFKYRVAVARTSSSYEQNKIVEAAHNY</sequence>
<dbReference type="Pfam" id="PF00107">
    <property type="entry name" value="ADH_zinc_N"/>
    <property type="match status" value="1"/>
</dbReference>
<dbReference type="PANTHER" id="PTHR43205">
    <property type="entry name" value="PROSTAGLANDIN REDUCTASE"/>
    <property type="match status" value="1"/>
</dbReference>
<evidence type="ECO:0000256" key="3">
    <source>
        <dbReference type="ARBA" id="ARBA00011852"/>
    </source>
</evidence>
<comment type="catalytic activity">
    <reaction evidence="22">
        <text>pentan-2-one + NADP(+) = (E)-pent-3-en-2-one + NADPH + H(+)</text>
        <dbReference type="Rhea" id="RHEA:50788"/>
        <dbReference type="ChEBI" id="CHEBI:15378"/>
        <dbReference type="ChEBI" id="CHEBI:16472"/>
        <dbReference type="ChEBI" id="CHEBI:57783"/>
        <dbReference type="ChEBI" id="CHEBI:58349"/>
        <dbReference type="ChEBI" id="CHEBI:145276"/>
    </reaction>
    <physiologicalReaction direction="right-to-left" evidence="22">
        <dbReference type="Rhea" id="RHEA:50790"/>
    </physiologicalReaction>
</comment>
<keyword evidence="10" id="KW-0276">Fatty acid metabolism</keyword>
<dbReference type="GO" id="GO:0032440">
    <property type="term" value="F:2-alkenal reductase [NAD(P)H] activity"/>
    <property type="evidence" value="ECO:0007669"/>
    <property type="project" value="UniProtKB-EC"/>
</dbReference>
<evidence type="ECO:0000256" key="6">
    <source>
        <dbReference type="ARBA" id="ARBA00020651"/>
    </source>
</evidence>
<gene>
    <name evidence="36" type="primary">Ptgr1_2</name>
    <name evidence="36" type="ORF">Bhyg_05817</name>
</gene>
<proteinExistence type="inferred from homology"/>
<evidence type="ECO:0000256" key="2">
    <source>
        <dbReference type="ARBA" id="ARBA00010460"/>
    </source>
</evidence>
<evidence type="ECO:0000256" key="5">
    <source>
        <dbReference type="ARBA" id="ARBA00012410"/>
    </source>
</evidence>
<dbReference type="InterPro" id="IPR011032">
    <property type="entry name" value="GroES-like_sf"/>
</dbReference>
<comment type="catalytic activity">
    <reaction evidence="25">
        <text>dodecanal + NADP(+) = (2E)-dodecenal + NADPH + H(+)</text>
        <dbReference type="Rhea" id="RHEA:50784"/>
        <dbReference type="ChEBI" id="CHEBI:15378"/>
        <dbReference type="ChEBI" id="CHEBI:27836"/>
        <dbReference type="ChEBI" id="CHEBI:57783"/>
        <dbReference type="ChEBI" id="CHEBI:58349"/>
        <dbReference type="ChEBI" id="CHEBI:133741"/>
    </reaction>
    <physiologicalReaction direction="right-to-left" evidence="25">
        <dbReference type="Rhea" id="RHEA:50786"/>
    </physiologicalReaction>
</comment>
<keyword evidence="7" id="KW-0963">Cytoplasm</keyword>
<comment type="catalytic activity">
    <reaction evidence="23">
        <text>leukotriene B4 + NADP(+) = 12-oxo-leukotriene B4 + NADPH + H(+)</text>
        <dbReference type="Rhea" id="RHEA:50608"/>
        <dbReference type="ChEBI" id="CHEBI:15378"/>
        <dbReference type="ChEBI" id="CHEBI:57461"/>
        <dbReference type="ChEBI" id="CHEBI:57783"/>
        <dbReference type="ChEBI" id="CHEBI:58349"/>
        <dbReference type="ChEBI" id="CHEBI:133309"/>
    </reaction>
    <physiologicalReaction direction="left-to-right" evidence="23">
        <dbReference type="Rhea" id="RHEA:50609"/>
    </physiologicalReaction>
</comment>
<comment type="catalytic activity">
    <reaction evidence="26">
        <text>nonan-2-one + NADP(+) = (3E)-nonen-2-one + NADPH + H(+)</text>
        <dbReference type="Rhea" id="RHEA:50616"/>
        <dbReference type="ChEBI" id="CHEBI:15378"/>
        <dbReference type="ChEBI" id="CHEBI:57783"/>
        <dbReference type="ChEBI" id="CHEBI:58349"/>
        <dbReference type="ChEBI" id="CHEBI:77927"/>
        <dbReference type="ChEBI" id="CHEBI:133457"/>
    </reaction>
    <physiologicalReaction direction="right-to-left" evidence="26">
        <dbReference type="Rhea" id="RHEA:50618"/>
    </physiologicalReaction>
</comment>
<keyword evidence="37" id="KW-1185">Reference proteome</keyword>
<organism evidence="36 37">
    <name type="scientific">Pseudolycoriella hygida</name>
    <dbReference type="NCBI Taxonomy" id="35572"/>
    <lineage>
        <taxon>Eukaryota</taxon>
        <taxon>Metazoa</taxon>
        <taxon>Ecdysozoa</taxon>
        <taxon>Arthropoda</taxon>
        <taxon>Hexapoda</taxon>
        <taxon>Insecta</taxon>
        <taxon>Pterygota</taxon>
        <taxon>Neoptera</taxon>
        <taxon>Endopterygota</taxon>
        <taxon>Diptera</taxon>
        <taxon>Nematocera</taxon>
        <taxon>Sciaroidea</taxon>
        <taxon>Sciaridae</taxon>
        <taxon>Pseudolycoriella</taxon>
    </lineage>
</organism>
<comment type="catalytic activity">
    <reaction evidence="24">
        <text>13,14-dihydro-15-oxo-prostaglandin F1alpha + NADP(+) = 15-oxoprostaglandin F1alpha + NADPH + H(+)</text>
        <dbReference type="Rhea" id="RHEA:50592"/>
        <dbReference type="ChEBI" id="CHEBI:15378"/>
        <dbReference type="ChEBI" id="CHEBI:57783"/>
        <dbReference type="ChEBI" id="CHEBI:58349"/>
        <dbReference type="ChEBI" id="CHEBI:79072"/>
        <dbReference type="ChEBI" id="CHEBI:133411"/>
    </reaction>
    <physiologicalReaction direction="right-to-left" evidence="24">
        <dbReference type="Rhea" id="RHEA:50594"/>
    </physiologicalReaction>
</comment>
<dbReference type="GO" id="GO:0005737">
    <property type="term" value="C:cytoplasm"/>
    <property type="evidence" value="ECO:0007669"/>
    <property type="project" value="UniProtKB-SubCell"/>
</dbReference>
<evidence type="ECO:0000256" key="34">
    <source>
        <dbReference type="ARBA" id="ARBA00049368"/>
    </source>
</evidence>
<dbReference type="InterPro" id="IPR041694">
    <property type="entry name" value="ADH_N_2"/>
</dbReference>
<evidence type="ECO:0000256" key="14">
    <source>
        <dbReference type="ARBA" id="ARBA00023098"/>
    </source>
</evidence>
<dbReference type="GO" id="GO:0006693">
    <property type="term" value="P:prostaglandin metabolic process"/>
    <property type="evidence" value="ECO:0007669"/>
    <property type="project" value="UniProtKB-KW"/>
</dbReference>
<dbReference type="InterPro" id="IPR013149">
    <property type="entry name" value="ADH-like_C"/>
</dbReference>
<dbReference type="OrthoDB" id="809632at2759"/>
<comment type="catalytic activity">
    <reaction evidence="31">
        <text>(5S,12S)-dihydroxy-(6E,10E,12E,14Z)-eicosatetraenoate + NADP(+) = 12-oxo-(5S)-hydroxy-(6E,8E,10E,14Z)-eicosatetraenoate + NADPH + H(+)</text>
        <dbReference type="Rhea" id="RHEA:51212"/>
        <dbReference type="ChEBI" id="CHEBI:15378"/>
        <dbReference type="ChEBI" id="CHEBI:57783"/>
        <dbReference type="ChEBI" id="CHEBI:58349"/>
        <dbReference type="ChEBI" id="CHEBI:133974"/>
        <dbReference type="ChEBI" id="CHEBI:133975"/>
    </reaction>
    <physiologicalReaction direction="left-to-right" evidence="31">
        <dbReference type="Rhea" id="RHEA:51213"/>
    </physiologicalReaction>
</comment>
<evidence type="ECO:0000256" key="25">
    <source>
        <dbReference type="ARBA" id="ARBA00047903"/>
    </source>
</evidence>
<comment type="catalytic activity">
    <reaction evidence="32">
        <text>13,14-dihydro-15-oxo-prostaglandin E1 + NADP(+) = 15-oxoprostaglandin E1 + NADPH + H(+)</text>
        <dbReference type="Rhea" id="RHEA:50584"/>
        <dbReference type="ChEBI" id="CHEBI:15378"/>
        <dbReference type="ChEBI" id="CHEBI:57401"/>
        <dbReference type="ChEBI" id="CHEBI:57783"/>
        <dbReference type="ChEBI" id="CHEBI:58349"/>
        <dbReference type="ChEBI" id="CHEBI:133408"/>
    </reaction>
    <physiologicalReaction direction="right-to-left" evidence="32">
        <dbReference type="Rhea" id="RHEA:50586"/>
    </physiologicalReaction>
</comment>
<dbReference type="EMBL" id="WJQU01000002">
    <property type="protein sequence ID" value="KAJ6640884.1"/>
    <property type="molecule type" value="Genomic_DNA"/>
</dbReference>
<keyword evidence="8" id="KW-0644">Prostaglandin metabolism</keyword>
<dbReference type="InterPro" id="IPR014190">
    <property type="entry name" value="PTGR1"/>
</dbReference>
<comment type="catalytic activity">
    <reaction evidence="21">
        <text>decanal + NADP(+) = (2E)-decenal + NADPH + H(+)</text>
        <dbReference type="Rhea" id="RHEA:50612"/>
        <dbReference type="ChEBI" id="CHEBI:15378"/>
        <dbReference type="ChEBI" id="CHEBI:31457"/>
        <dbReference type="ChEBI" id="CHEBI:57783"/>
        <dbReference type="ChEBI" id="CHEBI:58349"/>
        <dbReference type="ChEBI" id="CHEBI:133455"/>
    </reaction>
    <physiologicalReaction direction="right-to-left" evidence="21">
        <dbReference type="Rhea" id="RHEA:50614"/>
    </physiologicalReaction>
</comment>
<evidence type="ECO:0000259" key="35">
    <source>
        <dbReference type="SMART" id="SM00829"/>
    </source>
</evidence>
<evidence type="ECO:0000256" key="16">
    <source>
        <dbReference type="ARBA" id="ARBA00031851"/>
    </source>
</evidence>
<evidence type="ECO:0000256" key="9">
    <source>
        <dbReference type="ARBA" id="ARBA00022553"/>
    </source>
</evidence>
<evidence type="ECO:0000256" key="11">
    <source>
        <dbReference type="ARBA" id="ARBA00022857"/>
    </source>
</evidence>
<protein>
    <recommendedName>
        <fullName evidence="6">Prostaglandin reductase 1</fullName>
        <ecNumber evidence="4">1.3.1.48</ecNumber>
        <ecNumber evidence="5">1.3.1.74</ecNumber>
    </recommendedName>
    <alternativeName>
        <fullName evidence="19">15-oxoprostaglandin 13-reductase</fullName>
    </alternativeName>
    <alternativeName>
        <fullName evidence="17">Dithiolethione-inducible gene 1 protein</fullName>
    </alternativeName>
    <alternativeName>
        <fullName evidence="16">Leukotriene B4 12-hydroxydehydrogenase</fullName>
    </alternativeName>
    <alternativeName>
        <fullName evidence="18">NAD(P)H-dependent alkenal/one oxidoreductase</fullName>
    </alternativeName>
</protein>
<comment type="catalytic activity">
    <reaction evidence="28">
        <text>4-hydroxynonanal + NADP(+) = (E)-4-hydroxynon-2-enal + NADPH + H(+)</text>
        <dbReference type="Rhea" id="RHEA:64736"/>
        <dbReference type="ChEBI" id="CHEBI:15378"/>
        <dbReference type="ChEBI" id="CHEBI:57783"/>
        <dbReference type="ChEBI" id="CHEBI:58349"/>
        <dbReference type="ChEBI" id="CHEBI:58968"/>
        <dbReference type="ChEBI" id="CHEBI:156112"/>
    </reaction>
    <physiologicalReaction direction="right-to-left" evidence="28">
        <dbReference type="Rhea" id="RHEA:64738"/>
    </physiologicalReaction>
</comment>
<dbReference type="Gene3D" id="3.40.50.720">
    <property type="entry name" value="NAD(P)-binding Rossmann-like Domain"/>
    <property type="match status" value="1"/>
</dbReference>
<keyword evidence="11" id="KW-0521">NADP</keyword>
<evidence type="ECO:0000256" key="23">
    <source>
        <dbReference type="ARBA" id="ARBA00047871"/>
    </source>
</evidence>
<keyword evidence="15" id="KW-0379">Hydroxylation</keyword>
<evidence type="ECO:0000256" key="15">
    <source>
        <dbReference type="ARBA" id="ARBA00023278"/>
    </source>
</evidence>
<evidence type="ECO:0000256" key="33">
    <source>
        <dbReference type="ARBA" id="ARBA00049179"/>
    </source>
</evidence>
<evidence type="ECO:0000256" key="20">
    <source>
        <dbReference type="ARBA" id="ARBA00047461"/>
    </source>
</evidence>
<dbReference type="Proteomes" id="UP001151699">
    <property type="component" value="Chromosome B"/>
</dbReference>